<reference evidence="2 3" key="1">
    <citation type="journal article" date="2018" name="Sci. Data">
        <title>The draft genome sequence of cork oak.</title>
        <authorList>
            <person name="Ramos A.M."/>
            <person name="Usie A."/>
            <person name="Barbosa P."/>
            <person name="Barros P.M."/>
            <person name="Capote T."/>
            <person name="Chaves I."/>
            <person name="Simoes F."/>
            <person name="Abreu I."/>
            <person name="Carrasquinho I."/>
            <person name="Faro C."/>
            <person name="Guimaraes J.B."/>
            <person name="Mendonca D."/>
            <person name="Nobrega F."/>
            <person name="Rodrigues L."/>
            <person name="Saibo N.J.M."/>
            <person name="Varela M.C."/>
            <person name="Egas C."/>
            <person name="Matos J."/>
            <person name="Miguel C.M."/>
            <person name="Oliveira M.M."/>
            <person name="Ricardo C.P."/>
            <person name="Goncalves S."/>
        </authorList>
    </citation>
    <scope>NUCLEOTIDE SEQUENCE [LARGE SCALE GENOMIC DNA]</scope>
    <source>
        <strain evidence="3">cv. HL8</strain>
    </source>
</reference>
<sequence>MLSHPDMDPPTFSERVTHSVSTNKEILADKNLFDGHFSNIDKALNTYPFPSQSTTPQKETPSLDHPVIISADQTHHVPPTPYLDRALATPTWKLLFPKAVVHHVLMPSSDHSMLAIRLNQPRARQPRPKPLFRFEVMWLQDPRCAEIVQDAWHKGLYKPDGVAIINCYSSCRDRLSVWNKTEFDHVGKQIGRLNQKLQTLEQHLIQLKDIPKGCLAVMVGQGEEQQRFVIPVIYINHPLFMQLLKEAEKEFGFDQKGPITIPCHVEEFRTVQGMIDKEQSVHHHHHVWCFRV</sequence>
<name>A0AAW0K5Y8_QUESU</name>
<dbReference type="EMBL" id="PKMF04000385">
    <property type="protein sequence ID" value="KAK7834618.1"/>
    <property type="molecule type" value="Genomic_DNA"/>
</dbReference>
<gene>
    <name evidence="2" type="primary">SAUR32_1</name>
    <name evidence="2" type="ORF">CFP56_024617</name>
</gene>
<evidence type="ECO:0000256" key="1">
    <source>
        <dbReference type="ARBA" id="ARBA00006974"/>
    </source>
</evidence>
<keyword evidence="3" id="KW-1185">Reference proteome</keyword>
<dbReference type="GO" id="GO:0009733">
    <property type="term" value="P:response to auxin"/>
    <property type="evidence" value="ECO:0007669"/>
    <property type="project" value="InterPro"/>
</dbReference>
<organism evidence="2 3">
    <name type="scientific">Quercus suber</name>
    <name type="common">Cork oak</name>
    <dbReference type="NCBI Taxonomy" id="58331"/>
    <lineage>
        <taxon>Eukaryota</taxon>
        <taxon>Viridiplantae</taxon>
        <taxon>Streptophyta</taxon>
        <taxon>Embryophyta</taxon>
        <taxon>Tracheophyta</taxon>
        <taxon>Spermatophyta</taxon>
        <taxon>Magnoliopsida</taxon>
        <taxon>eudicotyledons</taxon>
        <taxon>Gunneridae</taxon>
        <taxon>Pentapetalae</taxon>
        <taxon>rosids</taxon>
        <taxon>fabids</taxon>
        <taxon>Fagales</taxon>
        <taxon>Fagaceae</taxon>
        <taxon>Quercus</taxon>
    </lineage>
</organism>
<dbReference type="AlphaFoldDB" id="A0AAW0K5Y8"/>
<evidence type="ECO:0000313" key="3">
    <source>
        <dbReference type="Proteomes" id="UP000237347"/>
    </source>
</evidence>
<dbReference type="Pfam" id="PF02519">
    <property type="entry name" value="Auxin_inducible"/>
    <property type="match status" value="1"/>
</dbReference>
<comment type="caution">
    <text evidence="2">The sequence shown here is derived from an EMBL/GenBank/DDBJ whole genome shotgun (WGS) entry which is preliminary data.</text>
</comment>
<dbReference type="PANTHER" id="PTHR31374">
    <property type="entry name" value="AUXIN-INDUCED PROTEIN-LIKE-RELATED"/>
    <property type="match status" value="1"/>
</dbReference>
<comment type="similarity">
    <text evidence="1">Belongs to the ARG7 family.</text>
</comment>
<dbReference type="Proteomes" id="UP000237347">
    <property type="component" value="Unassembled WGS sequence"/>
</dbReference>
<protein>
    <submittedName>
        <fullName evidence="2">Auxin-responsive protein saur32</fullName>
    </submittedName>
</protein>
<accession>A0AAW0K5Y8</accession>
<dbReference type="PANTHER" id="PTHR31374:SF15">
    <property type="entry name" value="AUXIN-RESPONSIVE PROTEIN SAUR32-LIKE"/>
    <property type="match status" value="1"/>
</dbReference>
<dbReference type="InterPro" id="IPR003676">
    <property type="entry name" value="SAUR_fam"/>
</dbReference>
<evidence type="ECO:0000313" key="2">
    <source>
        <dbReference type="EMBL" id="KAK7834618.1"/>
    </source>
</evidence>
<proteinExistence type="inferred from homology"/>